<name>A4FH57_SACEN</name>
<dbReference type="InterPro" id="IPR016163">
    <property type="entry name" value="Ald_DH_C"/>
</dbReference>
<evidence type="ECO:0000313" key="2">
    <source>
        <dbReference type="EMBL" id="CAM03382.1"/>
    </source>
</evidence>
<evidence type="ECO:0000256" key="1">
    <source>
        <dbReference type="ARBA" id="ARBA00023002"/>
    </source>
</evidence>
<dbReference type="HOGENOM" id="CLU_046407_0_0_11"/>
<keyword evidence="3" id="KW-1185">Reference proteome</keyword>
<dbReference type="InterPro" id="IPR016162">
    <property type="entry name" value="Ald_DH_N"/>
</dbReference>
<accession>A4FH57</accession>
<dbReference type="SUPFAM" id="SSF53720">
    <property type="entry name" value="ALDH-like"/>
    <property type="match status" value="1"/>
</dbReference>
<proteinExistence type="predicted"/>
<dbReference type="GO" id="GO:0016620">
    <property type="term" value="F:oxidoreductase activity, acting on the aldehyde or oxo group of donors, NAD or NADP as acceptor"/>
    <property type="evidence" value="ECO:0007669"/>
    <property type="project" value="InterPro"/>
</dbReference>
<evidence type="ECO:0000313" key="3">
    <source>
        <dbReference type="Proteomes" id="UP000006728"/>
    </source>
</evidence>
<dbReference type="EMBL" id="AM420293">
    <property type="protein sequence ID" value="CAM03382.1"/>
    <property type="molecule type" value="Genomic_DNA"/>
</dbReference>
<dbReference type="eggNOG" id="COG1012">
    <property type="taxonomic scope" value="Bacteria"/>
</dbReference>
<protein>
    <submittedName>
        <fullName evidence="2">Phenazine antibiotic biosynthesis protein</fullName>
    </submittedName>
</protein>
<dbReference type="InterPro" id="IPR016161">
    <property type="entry name" value="Ald_DH/histidinol_DH"/>
</dbReference>
<dbReference type="Gene3D" id="3.40.605.10">
    <property type="entry name" value="Aldehyde Dehydrogenase, Chain A, domain 1"/>
    <property type="match status" value="1"/>
</dbReference>
<dbReference type="KEGG" id="sen:SACE_4112"/>
<dbReference type="Gene3D" id="3.40.309.10">
    <property type="entry name" value="Aldehyde Dehydrogenase, Chain A, domain 2"/>
    <property type="match status" value="1"/>
</dbReference>
<reference evidence="2 3" key="1">
    <citation type="journal article" date="2007" name="Nat. Biotechnol.">
        <title>Complete genome sequence of the erythromycin-producing bacterium Saccharopolyspora erythraea NRRL23338.</title>
        <authorList>
            <person name="Oliynyk M."/>
            <person name="Samborskyy M."/>
            <person name="Lester J.B."/>
            <person name="Mironenko T."/>
            <person name="Scott N."/>
            <person name="Dickens S."/>
            <person name="Haydock S.F."/>
            <person name="Leadlay P.F."/>
        </authorList>
    </citation>
    <scope>NUCLEOTIDE SEQUENCE [LARGE SCALE GENOMIC DNA]</scope>
    <source>
        <strain evidence="3">ATCC 11635 / DSM 40517 / JCM 4748 / NBRC 13426 / NCIMB 8594 / NRRL 2338</strain>
    </source>
</reference>
<dbReference type="Proteomes" id="UP000006728">
    <property type="component" value="Chromosome"/>
</dbReference>
<gene>
    <name evidence="2" type="primary">ehpG</name>
    <name evidence="2" type="ordered locus">SACE_4112</name>
</gene>
<dbReference type="AlphaFoldDB" id="A4FH57"/>
<keyword evidence="1" id="KW-0560">Oxidoreductase</keyword>
<dbReference type="STRING" id="405948.SACE_4112"/>
<organism evidence="2 3">
    <name type="scientific">Saccharopolyspora erythraea (strain ATCC 11635 / DSM 40517 / JCM 4748 / NBRC 13426 / NCIMB 8594 / NRRL 2338)</name>
    <dbReference type="NCBI Taxonomy" id="405948"/>
    <lineage>
        <taxon>Bacteria</taxon>
        <taxon>Bacillati</taxon>
        <taxon>Actinomycetota</taxon>
        <taxon>Actinomycetes</taxon>
        <taxon>Pseudonocardiales</taxon>
        <taxon>Pseudonocardiaceae</taxon>
        <taxon>Saccharopolyspora</taxon>
    </lineage>
</organism>
<sequence>MNPLIAGRTHLSQDVGSLAGVDGSALAEVRLAPRLLARLALNEVRASADGVAPGAELFVRAADAFEHGDVLGESPRHYLERVALAAGLPISVARAGLRDIAGSMRDIRRINERDFPAATVVPGGRVELTPAGRVFASVVAMGKHQEPNEVWLRALSLGYSVLVRPGLRDPFTARRLAGALLGAGMPKHKVTLLPGDEGMARMLVREADRSVMFGPEEKVSSWRALRNVQVHGDGRSKVFIDHEPSAGELEFLAESVAGKAGVRCDCASVILTTGDPAALADSLAELLAERRAEVVTSDAAQVPVVPARAAERLRVRYAELGAGMTDHSSPGYGGGPLLELPDGSFAVRPVVLSTSDPSHPAVGTEMDYPFVTVARWRPVDGVVPLTRSLFLTFLAEDEGLLAAAAADPTVGEVIAGAAPPWARHFWLPEPPLTRLLMAEKRILTFEAPA</sequence>